<dbReference type="AlphaFoldDB" id="A0A485LXP1"/>
<dbReference type="EMBL" id="VJMH01007522">
    <property type="protein sequence ID" value="KAF0682515.1"/>
    <property type="molecule type" value="Genomic_DNA"/>
</dbReference>
<evidence type="ECO:0000313" key="4">
    <source>
        <dbReference type="Proteomes" id="UP000332933"/>
    </source>
</evidence>
<keyword evidence="4" id="KW-1185">Reference proteome</keyword>
<dbReference type="EMBL" id="CAADRA010007548">
    <property type="protein sequence ID" value="VFU01996.1"/>
    <property type="molecule type" value="Genomic_DNA"/>
</dbReference>
<gene>
    <name evidence="3" type="primary">Aste57867_25371</name>
    <name evidence="2" type="ORF">As57867_025293</name>
    <name evidence="3" type="ORF">ASTE57867_25371</name>
</gene>
<dbReference type="PANTHER" id="PTHR47169">
    <property type="entry name" value="OS01G0541250 PROTEIN"/>
    <property type="match status" value="1"/>
</dbReference>
<evidence type="ECO:0000313" key="2">
    <source>
        <dbReference type="EMBL" id="KAF0682515.1"/>
    </source>
</evidence>
<accession>A0A485LXP1</accession>
<proteinExistence type="predicted"/>
<dbReference type="Proteomes" id="UP000332933">
    <property type="component" value="Unassembled WGS sequence"/>
</dbReference>
<reference evidence="2" key="2">
    <citation type="submission" date="2019-06" db="EMBL/GenBank/DDBJ databases">
        <title>Genomics analysis of Aphanomyces spp. identifies a new class of oomycete effector associated with host adaptation.</title>
        <authorList>
            <person name="Gaulin E."/>
        </authorList>
    </citation>
    <scope>NUCLEOTIDE SEQUENCE</scope>
    <source>
        <strain evidence="2">CBS 578.67</strain>
    </source>
</reference>
<sequence length="280" mass="31520">MPTTAPPGACTGASPVERRGFLTEEERRGAYEMVLVAIATGYQPNQAFASVALRFQCHARTVQRLWKQAQLSHLGGNLVADTTLHMKRKCGSKCKRTDAEIEAAIRGVGHHDRQTLRSLEAKSAIPETILIRHKQKNPAFKAKSGYLKPLLTTSNQHERIRWAMSFLRPRQDGSHFFVKRKFYGYDDEVLALRAAKSKRFLTKVMFLAAVARPRYDVNRKRIFDGKIGIWPFVEKSPAKRKSKNRAKGTLVTKSVSVDSAVYTDMVLNNFAMGSKSIQDP</sequence>
<dbReference type="Pfam" id="PF24964">
    <property type="entry name" value="DUF7769"/>
    <property type="match status" value="1"/>
</dbReference>
<organism evidence="3 4">
    <name type="scientific">Aphanomyces stellatus</name>
    <dbReference type="NCBI Taxonomy" id="120398"/>
    <lineage>
        <taxon>Eukaryota</taxon>
        <taxon>Sar</taxon>
        <taxon>Stramenopiles</taxon>
        <taxon>Oomycota</taxon>
        <taxon>Saprolegniomycetes</taxon>
        <taxon>Saprolegniales</taxon>
        <taxon>Verrucalvaceae</taxon>
        <taxon>Aphanomyces</taxon>
    </lineage>
</organism>
<dbReference type="InterPro" id="IPR056671">
    <property type="entry name" value="DUF7769"/>
</dbReference>
<dbReference type="PANTHER" id="PTHR47169:SF2">
    <property type="entry name" value="OS01G0541250 PROTEIN"/>
    <property type="match status" value="1"/>
</dbReference>
<name>A0A485LXP1_9STRA</name>
<protein>
    <submittedName>
        <fullName evidence="3">Aste57867_25371 protein</fullName>
    </submittedName>
</protein>
<evidence type="ECO:0000313" key="3">
    <source>
        <dbReference type="EMBL" id="VFU01996.1"/>
    </source>
</evidence>
<reference evidence="3 4" key="1">
    <citation type="submission" date="2019-03" db="EMBL/GenBank/DDBJ databases">
        <authorList>
            <person name="Gaulin E."/>
            <person name="Dumas B."/>
        </authorList>
    </citation>
    <scope>NUCLEOTIDE SEQUENCE [LARGE SCALE GENOMIC DNA]</scope>
    <source>
        <strain evidence="3">CBS 568.67</strain>
    </source>
</reference>
<feature type="domain" description="DUF7769" evidence="1">
    <location>
        <begin position="22"/>
        <end position="71"/>
    </location>
</feature>
<evidence type="ECO:0000259" key="1">
    <source>
        <dbReference type="Pfam" id="PF24964"/>
    </source>
</evidence>